<evidence type="ECO:0000313" key="8">
    <source>
        <dbReference type="EMBL" id="MBA2932875.1"/>
    </source>
</evidence>
<keyword evidence="4 6" id="KW-1133">Transmembrane helix</keyword>
<evidence type="ECO:0000313" key="9">
    <source>
        <dbReference type="Proteomes" id="UP000570166"/>
    </source>
</evidence>
<dbReference type="Proteomes" id="UP000570166">
    <property type="component" value="Unassembled WGS sequence"/>
</dbReference>
<feature type="transmembrane region" description="Helical" evidence="6">
    <location>
        <begin position="65"/>
        <end position="85"/>
    </location>
</feature>
<dbReference type="InterPro" id="IPR036259">
    <property type="entry name" value="MFS_trans_sf"/>
</dbReference>
<dbReference type="RefSeq" id="WP_160364956.1">
    <property type="nucleotide sequence ID" value="NZ_JACEIB010000001.1"/>
</dbReference>
<feature type="transmembrane region" description="Helical" evidence="6">
    <location>
        <begin position="362"/>
        <end position="382"/>
    </location>
</feature>
<reference evidence="8 9" key="1">
    <citation type="submission" date="2020-07" db="EMBL/GenBank/DDBJ databases">
        <authorList>
            <person name="Sun Q."/>
        </authorList>
    </citation>
    <scope>NUCLEOTIDE SEQUENCE [LARGE SCALE GENOMIC DNA]</scope>
    <source>
        <strain evidence="8 9">CGMCC 1.13654</strain>
    </source>
</reference>
<feature type="transmembrane region" description="Helical" evidence="6">
    <location>
        <begin position="150"/>
        <end position="175"/>
    </location>
</feature>
<feature type="transmembrane region" description="Helical" evidence="6">
    <location>
        <begin position="320"/>
        <end position="341"/>
    </location>
</feature>
<feature type="transmembrane region" description="Helical" evidence="6">
    <location>
        <begin position="116"/>
        <end position="138"/>
    </location>
</feature>
<evidence type="ECO:0000256" key="2">
    <source>
        <dbReference type="ARBA" id="ARBA00022448"/>
    </source>
</evidence>
<dbReference type="GO" id="GO:0016020">
    <property type="term" value="C:membrane"/>
    <property type="evidence" value="ECO:0007669"/>
    <property type="project" value="UniProtKB-SubCell"/>
</dbReference>
<dbReference type="Pfam" id="PF07690">
    <property type="entry name" value="MFS_1"/>
    <property type="match status" value="1"/>
</dbReference>
<feature type="transmembrane region" description="Helical" evidence="6">
    <location>
        <begin position="388"/>
        <end position="411"/>
    </location>
</feature>
<evidence type="ECO:0000256" key="3">
    <source>
        <dbReference type="ARBA" id="ARBA00022692"/>
    </source>
</evidence>
<dbReference type="PANTHER" id="PTHR23504">
    <property type="entry name" value="MAJOR FACILITATOR SUPERFAMILY DOMAIN-CONTAINING PROTEIN 10"/>
    <property type="match status" value="1"/>
</dbReference>
<keyword evidence="3 6" id="KW-0812">Transmembrane</keyword>
<dbReference type="AlphaFoldDB" id="A0A838L2J9"/>
<dbReference type="InterPro" id="IPR020846">
    <property type="entry name" value="MFS_dom"/>
</dbReference>
<name>A0A838L2J9_9SPHN</name>
<dbReference type="PRINTS" id="PR01035">
    <property type="entry name" value="TCRTETA"/>
</dbReference>
<proteinExistence type="predicted"/>
<dbReference type="SUPFAM" id="SSF103473">
    <property type="entry name" value="MFS general substrate transporter"/>
    <property type="match status" value="1"/>
</dbReference>
<protein>
    <submittedName>
        <fullName evidence="8">TCR/Tet family MFS transporter</fullName>
    </submittedName>
</protein>
<dbReference type="PROSITE" id="PS50850">
    <property type="entry name" value="MFS"/>
    <property type="match status" value="1"/>
</dbReference>
<evidence type="ECO:0000259" key="7">
    <source>
        <dbReference type="PROSITE" id="PS50850"/>
    </source>
</evidence>
<comment type="caution">
    <text evidence="8">The sequence shown here is derived from an EMBL/GenBank/DDBJ whole genome shotgun (WGS) entry which is preliminary data.</text>
</comment>
<gene>
    <name evidence="8" type="ORF">HZF05_02075</name>
</gene>
<evidence type="ECO:0000256" key="5">
    <source>
        <dbReference type="ARBA" id="ARBA00023136"/>
    </source>
</evidence>
<feature type="transmembrane region" description="Helical" evidence="6">
    <location>
        <begin position="181"/>
        <end position="199"/>
    </location>
</feature>
<evidence type="ECO:0000256" key="4">
    <source>
        <dbReference type="ARBA" id="ARBA00022989"/>
    </source>
</evidence>
<evidence type="ECO:0000256" key="6">
    <source>
        <dbReference type="SAM" id="Phobius"/>
    </source>
</evidence>
<accession>A0A838L2J9</accession>
<dbReference type="InterPro" id="IPR011701">
    <property type="entry name" value="MFS"/>
</dbReference>
<comment type="subcellular location">
    <subcellularLocation>
        <location evidence="1">Membrane</location>
        <topology evidence="1">Multi-pass membrane protein</topology>
    </subcellularLocation>
</comment>
<keyword evidence="2" id="KW-0813">Transport</keyword>
<dbReference type="PANTHER" id="PTHR23504:SF15">
    <property type="entry name" value="MAJOR FACILITATOR SUPERFAMILY (MFS) PROFILE DOMAIN-CONTAINING PROTEIN"/>
    <property type="match status" value="1"/>
</dbReference>
<evidence type="ECO:0000256" key="1">
    <source>
        <dbReference type="ARBA" id="ARBA00004141"/>
    </source>
</evidence>
<keyword evidence="9" id="KW-1185">Reference proteome</keyword>
<keyword evidence="5 6" id="KW-0472">Membrane</keyword>
<organism evidence="8 9">
    <name type="scientific">Sphingomonas chungangi</name>
    <dbReference type="NCBI Taxonomy" id="2683589"/>
    <lineage>
        <taxon>Bacteria</taxon>
        <taxon>Pseudomonadati</taxon>
        <taxon>Pseudomonadota</taxon>
        <taxon>Alphaproteobacteria</taxon>
        <taxon>Sphingomonadales</taxon>
        <taxon>Sphingomonadaceae</taxon>
        <taxon>Sphingomonas</taxon>
    </lineage>
</organism>
<feature type="domain" description="Major facilitator superfamily (MFS) profile" evidence="7">
    <location>
        <begin position="22"/>
        <end position="410"/>
    </location>
</feature>
<dbReference type="EMBL" id="JACEIB010000001">
    <property type="protein sequence ID" value="MBA2932875.1"/>
    <property type="molecule type" value="Genomic_DNA"/>
</dbReference>
<feature type="transmembrane region" description="Helical" evidence="6">
    <location>
        <begin position="92"/>
        <end position="110"/>
    </location>
</feature>
<dbReference type="InterPro" id="IPR001958">
    <property type="entry name" value="Tet-R_TetA/multi-R_MdtG-like"/>
</dbReference>
<sequence length="420" mass="44020">MTRPGEPPIAIPATARPDPARAARFVAATIFIDAIGFGIVLPVMPALVMKLDHGTLSDATRIGGWLWQVYAAMQFLCGPLVGGLGDRFGRRPVLLGALGGLAIDYAIVGFSPTIGWLFLGRFLAGIFGASYGPAMAALADISGEEDRAKVFGWIGAAFGIGFVVGPAIGGLLGALGPRAPFYAAAALAACNFVYGLTVFPETLSPDQRRSLDIGRLNPLGALRALGRAGAVLPLLVAYFFWQLAGMVYPVTWSYYAIASFGWSSTLVGVSLAIAGIGMAMGQLLLVGRIVKRLGERRAVMFGVTCATLLFAGYAVIRNEWVAFCLLLCTALQSVVQPSLMAMMSKRVAGNQQGELQGMNASVAAMAAILGPFLLAQPLAYFTGPHTPFYFPGAAFAVSTVMGFVTMAIIAMTPKAEPQPA</sequence>
<feature type="transmembrane region" description="Helical" evidence="6">
    <location>
        <begin position="25"/>
        <end position="45"/>
    </location>
</feature>
<feature type="transmembrane region" description="Helical" evidence="6">
    <location>
        <begin position="253"/>
        <end position="286"/>
    </location>
</feature>
<feature type="transmembrane region" description="Helical" evidence="6">
    <location>
        <begin position="220"/>
        <end position="241"/>
    </location>
</feature>
<dbReference type="Gene3D" id="1.20.1250.20">
    <property type="entry name" value="MFS general substrate transporter like domains"/>
    <property type="match status" value="1"/>
</dbReference>
<dbReference type="CDD" id="cd17388">
    <property type="entry name" value="MFS_TetA"/>
    <property type="match status" value="1"/>
</dbReference>
<feature type="transmembrane region" description="Helical" evidence="6">
    <location>
        <begin position="298"/>
        <end position="314"/>
    </location>
</feature>
<dbReference type="GO" id="GO:0022857">
    <property type="term" value="F:transmembrane transporter activity"/>
    <property type="evidence" value="ECO:0007669"/>
    <property type="project" value="InterPro"/>
</dbReference>